<evidence type="ECO:0000256" key="4">
    <source>
        <dbReference type="SAM" id="MobiDB-lite"/>
    </source>
</evidence>
<evidence type="ECO:0000256" key="5">
    <source>
        <dbReference type="SAM" id="SignalP"/>
    </source>
</evidence>
<dbReference type="InterPro" id="IPR033116">
    <property type="entry name" value="TRYPSIN_SER"/>
</dbReference>
<dbReference type="PROSITE" id="PS00134">
    <property type="entry name" value="TRYPSIN_HIS"/>
    <property type="match status" value="1"/>
</dbReference>
<dbReference type="Pfam" id="PF00089">
    <property type="entry name" value="Trypsin"/>
    <property type="match status" value="3"/>
</dbReference>
<reference evidence="8" key="1">
    <citation type="journal article" date="2015" name="Proc. Natl. Acad. Sci. U.S.A.">
        <title>Genome sequence of the Asian Tiger mosquito, Aedes albopictus, reveals insights into its biology, genetics, and evolution.</title>
        <authorList>
            <person name="Chen X.G."/>
            <person name="Jiang X."/>
            <person name="Gu J."/>
            <person name="Xu M."/>
            <person name="Wu Y."/>
            <person name="Deng Y."/>
            <person name="Zhang C."/>
            <person name="Bonizzoni M."/>
            <person name="Dermauw W."/>
            <person name="Vontas J."/>
            <person name="Armbruster P."/>
            <person name="Huang X."/>
            <person name="Yang Y."/>
            <person name="Zhang H."/>
            <person name="He W."/>
            <person name="Peng H."/>
            <person name="Liu Y."/>
            <person name="Wu K."/>
            <person name="Chen J."/>
            <person name="Lirakis M."/>
            <person name="Topalis P."/>
            <person name="Van Leeuwen T."/>
            <person name="Hall A.B."/>
            <person name="Jiang X."/>
            <person name="Thorpe C."/>
            <person name="Mueller R.L."/>
            <person name="Sun C."/>
            <person name="Waterhouse R.M."/>
            <person name="Yan G."/>
            <person name="Tu Z.J."/>
            <person name="Fang X."/>
            <person name="James A.A."/>
        </authorList>
    </citation>
    <scope>NUCLEOTIDE SEQUENCE [LARGE SCALE GENOMIC DNA]</scope>
    <source>
        <strain evidence="8">Foshan</strain>
    </source>
</reference>
<keyword evidence="1" id="KW-1015">Disulfide bond</keyword>
<dbReference type="RefSeq" id="XP_062706060.1">
    <property type="nucleotide sequence ID" value="XM_062850076.1"/>
</dbReference>
<keyword evidence="3" id="KW-0720">Serine protease</keyword>
<evidence type="ECO:0000313" key="7">
    <source>
        <dbReference type="EnsemblMetazoa" id="AALFPA23_007247.P9598"/>
    </source>
</evidence>
<feature type="signal peptide" evidence="5">
    <location>
        <begin position="1"/>
        <end position="23"/>
    </location>
</feature>
<feature type="region of interest" description="Disordered" evidence="4">
    <location>
        <begin position="855"/>
        <end position="874"/>
    </location>
</feature>
<dbReference type="EnsemblMetazoa" id="AALFPA23_007247.R9598">
    <property type="protein sequence ID" value="AALFPA23_007247.P9598"/>
    <property type="gene ID" value="AALFPA23_007247"/>
</dbReference>
<evidence type="ECO:0000256" key="3">
    <source>
        <dbReference type="RuleBase" id="RU363034"/>
    </source>
</evidence>
<dbReference type="SUPFAM" id="SSF50494">
    <property type="entry name" value="Trypsin-like serine proteases"/>
    <property type="match status" value="3"/>
</dbReference>
<dbReference type="PROSITE" id="PS50240">
    <property type="entry name" value="TRYPSIN_DOM"/>
    <property type="match status" value="3"/>
</dbReference>
<organism evidence="7 8">
    <name type="scientific">Aedes albopictus</name>
    <name type="common">Asian tiger mosquito</name>
    <name type="synonym">Stegomyia albopicta</name>
    <dbReference type="NCBI Taxonomy" id="7160"/>
    <lineage>
        <taxon>Eukaryota</taxon>
        <taxon>Metazoa</taxon>
        <taxon>Ecdysozoa</taxon>
        <taxon>Arthropoda</taxon>
        <taxon>Hexapoda</taxon>
        <taxon>Insecta</taxon>
        <taxon>Pterygota</taxon>
        <taxon>Neoptera</taxon>
        <taxon>Endopterygota</taxon>
        <taxon>Diptera</taxon>
        <taxon>Nematocera</taxon>
        <taxon>Culicoidea</taxon>
        <taxon>Culicidae</taxon>
        <taxon>Culicinae</taxon>
        <taxon>Aedini</taxon>
        <taxon>Aedes</taxon>
        <taxon>Stegomyia</taxon>
    </lineage>
</organism>
<reference evidence="7" key="2">
    <citation type="submission" date="2025-05" db="UniProtKB">
        <authorList>
            <consortium name="EnsemblMetazoa"/>
        </authorList>
    </citation>
    <scope>IDENTIFICATION</scope>
    <source>
        <strain evidence="7">Foshan</strain>
    </source>
</reference>
<name>A0ABM1YA59_AEDAL</name>
<dbReference type="InterPro" id="IPR051333">
    <property type="entry name" value="CLIP_Serine_Protease"/>
</dbReference>
<feature type="domain" description="Peptidase S1" evidence="6">
    <location>
        <begin position="700"/>
        <end position="909"/>
    </location>
</feature>
<dbReference type="InterPro" id="IPR018114">
    <property type="entry name" value="TRYPSIN_HIS"/>
</dbReference>
<evidence type="ECO:0000256" key="2">
    <source>
        <dbReference type="ARBA" id="ARBA00024195"/>
    </source>
</evidence>
<dbReference type="PANTHER" id="PTHR24260:SF147">
    <property type="entry name" value="EG:BACR7A4.3 PROTEIN-RELATED"/>
    <property type="match status" value="1"/>
</dbReference>
<dbReference type="Gene3D" id="2.40.10.10">
    <property type="entry name" value="Trypsin-like serine proteases"/>
    <property type="match status" value="3"/>
</dbReference>
<keyword evidence="3" id="KW-0645">Protease</keyword>
<feature type="chain" id="PRO_5047394205" description="Peptidase S1 domain-containing protein" evidence="5">
    <location>
        <begin position="24"/>
        <end position="909"/>
    </location>
</feature>
<dbReference type="GeneID" id="109402120"/>
<keyword evidence="8" id="KW-1185">Reference proteome</keyword>
<feature type="domain" description="Peptidase S1" evidence="6">
    <location>
        <begin position="381"/>
        <end position="599"/>
    </location>
</feature>
<dbReference type="PROSITE" id="PS00135">
    <property type="entry name" value="TRYPSIN_SER"/>
    <property type="match status" value="1"/>
</dbReference>
<dbReference type="PRINTS" id="PR00722">
    <property type="entry name" value="CHYMOTRYPSIN"/>
</dbReference>
<dbReference type="Proteomes" id="UP000069940">
    <property type="component" value="Unassembled WGS sequence"/>
</dbReference>
<dbReference type="InterPro" id="IPR001254">
    <property type="entry name" value="Trypsin_dom"/>
</dbReference>
<keyword evidence="5" id="KW-0732">Signal</keyword>
<comment type="similarity">
    <text evidence="2">Belongs to the peptidase S1 family. CLIP subfamily.</text>
</comment>
<dbReference type="PANTHER" id="PTHR24260">
    <property type="match status" value="1"/>
</dbReference>
<accession>A0ABM1YA59</accession>
<dbReference type="InterPro" id="IPR009003">
    <property type="entry name" value="Peptidase_S1_PA"/>
</dbReference>
<feature type="domain" description="Peptidase S1" evidence="6">
    <location>
        <begin position="62"/>
        <end position="308"/>
    </location>
</feature>
<dbReference type="CDD" id="cd00190">
    <property type="entry name" value="Tryp_SPc"/>
    <property type="match status" value="1"/>
</dbReference>
<keyword evidence="3" id="KW-0378">Hydrolase</keyword>
<proteinExistence type="inferred from homology"/>
<dbReference type="SMART" id="SM00020">
    <property type="entry name" value="Tryp_SPc"/>
    <property type="match status" value="3"/>
</dbReference>
<evidence type="ECO:0000256" key="1">
    <source>
        <dbReference type="ARBA" id="ARBA00023157"/>
    </source>
</evidence>
<dbReference type="InterPro" id="IPR043504">
    <property type="entry name" value="Peptidase_S1_PA_chymotrypsin"/>
</dbReference>
<sequence length="909" mass="102430">MINLRAVIALWALIVCLIGEAQSKLYPISPFKDELATAMFPNERVSLDDCHLRYYKHGRQGLVAPAFGEPAYLKEFAHMAAIGWTQPDGTISWKCGGSLVWDNYVLTAAHCVMDNGTTPDVARFGDINIFSDEDDQYAQQLRIVDIFRHPDHRFTTTYNDIALLKLETNVTLHPTVSPACLWKDNDVRFPTLEATGWGDTGFGEERTPALLKVTLQPIENSECYNIYGTSLRRLREGIKEHQICAGDEKMDTCPGDSGGPLQARLLHNGKMTPFLVGVTSFGSACGNANPGVYTRVSSFFKWIEETIDREEQFTTHFSMDPIYCALRYVHLREYEDDLITDRSEGFISVDSTKAHMTFNHDELNHVVKIDWKNRYVRRNNCSGTLIADDTVLTLAECTSHTGIAATHINLGGPLTPATIDIVETIIHPGYRENSLYNNIAVLKLKNRVKFNVNRTPVCIWNSHSIPDPQLQVAGIGRIDINDLNTGVPFDFVYSPMDTFLLPRASVNTDQNCTIPREFRSRLPNGLANEHLCVGNPMFLVPGSCRLVYGAPMQLPMYRTDRYFTYAYGLNSFGRDCGFGEAAVSTRIHSHMEWLKTVLLPNFRTANAVQFVNPDWKEGEACNYDDDTPAVCTEYTKCPKVWDDFKAKRIVHFCTSLNIVCCPERFVQKDRQQSDELDTCSEQYARQHERYFKIIQTPSAPHIVTLTGTSSTDRCMGSLITKSIVVTAASCAASLNNPRQAVMANGIIVPIRQTVVHPDYDRMRATNDIALIRLQRSIVPSAEVFPACVWTNLTHTPLHLRLYRETPPNDNGPPQMVTMYNTDCQRDYKRKLTADQLCADQVVPETNSCYRNGDQLVWPQPDDGESDPTEDTTATPHIVGFYSYGEQCSESNPGVFTRISSYVEWIRENI</sequence>
<evidence type="ECO:0000259" key="6">
    <source>
        <dbReference type="PROSITE" id="PS50240"/>
    </source>
</evidence>
<protein>
    <recommendedName>
        <fullName evidence="6">Peptidase S1 domain-containing protein</fullName>
    </recommendedName>
</protein>
<dbReference type="InterPro" id="IPR001314">
    <property type="entry name" value="Peptidase_S1A"/>
</dbReference>
<evidence type="ECO:0000313" key="8">
    <source>
        <dbReference type="Proteomes" id="UP000069940"/>
    </source>
</evidence>